<dbReference type="InterPro" id="IPR029001">
    <property type="entry name" value="ITPase-like_fam"/>
</dbReference>
<keyword evidence="2" id="KW-0378">Hydrolase</keyword>
<dbReference type="EMBL" id="BARU01048123">
    <property type="protein sequence ID" value="GAH93558.1"/>
    <property type="molecule type" value="Genomic_DNA"/>
</dbReference>
<comment type="caution">
    <text evidence="3">The sequence shown here is derived from an EMBL/GenBank/DDBJ whole genome shotgun (WGS) entry which is preliminary data.</text>
</comment>
<dbReference type="Gene3D" id="3.90.950.10">
    <property type="match status" value="1"/>
</dbReference>
<evidence type="ECO:0000256" key="1">
    <source>
        <dbReference type="ARBA" id="ARBA00008023"/>
    </source>
</evidence>
<dbReference type="SUPFAM" id="SSF52972">
    <property type="entry name" value="ITPase-like"/>
    <property type="match status" value="1"/>
</dbReference>
<dbReference type="InterPro" id="IPR002637">
    <property type="entry name" value="RdgB/HAM1"/>
</dbReference>
<evidence type="ECO:0000313" key="3">
    <source>
        <dbReference type="EMBL" id="GAH93558.1"/>
    </source>
</evidence>
<reference evidence="3" key="1">
    <citation type="journal article" date="2014" name="Front. Microbiol.">
        <title>High frequency of phylogenetically diverse reductive dehalogenase-homologous genes in deep subseafloor sedimentary metagenomes.</title>
        <authorList>
            <person name="Kawai M."/>
            <person name="Futagami T."/>
            <person name="Toyoda A."/>
            <person name="Takaki Y."/>
            <person name="Nishi S."/>
            <person name="Hori S."/>
            <person name="Arai W."/>
            <person name="Tsubouchi T."/>
            <person name="Morono Y."/>
            <person name="Uchiyama I."/>
            <person name="Ito T."/>
            <person name="Fujiyama A."/>
            <person name="Inagaki F."/>
            <person name="Takami H."/>
        </authorList>
    </citation>
    <scope>NUCLEOTIDE SEQUENCE</scope>
    <source>
        <strain evidence="3">Expedition CK06-06</strain>
    </source>
</reference>
<organism evidence="3">
    <name type="scientific">marine sediment metagenome</name>
    <dbReference type="NCBI Taxonomy" id="412755"/>
    <lineage>
        <taxon>unclassified sequences</taxon>
        <taxon>metagenomes</taxon>
        <taxon>ecological metagenomes</taxon>
    </lineage>
</organism>
<dbReference type="GO" id="GO:0047429">
    <property type="term" value="F:nucleoside triphosphate diphosphatase activity"/>
    <property type="evidence" value="ECO:0007669"/>
    <property type="project" value="InterPro"/>
</dbReference>
<dbReference type="AlphaFoldDB" id="X1LHD9"/>
<feature type="non-terminal residue" evidence="3">
    <location>
        <position position="86"/>
    </location>
</feature>
<dbReference type="GO" id="GO:0005829">
    <property type="term" value="C:cytosol"/>
    <property type="evidence" value="ECO:0007669"/>
    <property type="project" value="TreeGrafter"/>
</dbReference>
<evidence type="ECO:0000256" key="2">
    <source>
        <dbReference type="ARBA" id="ARBA00022801"/>
    </source>
</evidence>
<comment type="similarity">
    <text evidence="1">Belongs to the HAM1 NTPase family.</text>
</comment>
<proteinExistence type="inferred from homology"/>
<gene>
    <name evidence="3" type="ORF">S03H2_71712</name>
</gene>
<sequence>PEEMRGKENRNATFVCSIVIARPSGQVLTYTGRCSGIILNEPEGTNGFGYDPLFYYPPFRKTFARLSVDEKNRVSHRGQAMGKLKD</sequence>
<dbReference type="GO" id="GO:0009143">
    <property type="term" value="P:nucleoside triphosphate catabolic process"/>
    <property type="evidence" value="ECO:0007669"/>
    <property type="project" value="InterPro"/>
</dbReference>
<protein>
    <recommendedName>
        <fullName evidence="4">Non-canonical purine NTP pyrophosphatase</fullName>
    </recommendedName>
</protein>
<feature type="non-terminal residue" evidence="3">
    <location>
        <position position="1"/>
    </location>
</feature>
<evidence type="ECO:0008006" key="4">
    <source>
        <dbReference type="Google" id="ProtNLM"/>
    </source>
</evidence>
<name>X1LHD9_9ZZZZ</name>
<accession>X1LHD9</accession>
<dbReference type="PANTHER" id="PTHR11067:SF9">
    <property type="entry name" value="INOSINE TRIPHOSPHATE PYROPHOSPHATASE"/>
    <property type="match status" value="1"/>
</dbReference>
<dbReference type="CDD" id="cd00515">
    <property type="entry name" value="HAM1"/>
    <property type="match status" value="1"/>
</dbReference>
<dbReference type="PANTHER" id="PTHR11067">
    <property type="entry name" value="INOSINE TRIPHOSPHATE PYROPHOSPHATASE/HAM1 PROTEIN"/>
    <property type="match status" value="1"/>
</dbReference>
<dbReference type="Pfam" id="PF01725">
    <property type="entry name" value="Ham1p_like"/>
    <property type="match status" value="1"/>
</dbReference>